<dbReference type="AlphaFoldDB" id="A0A418V8U1"/>
<sequence>MALLLLLVLWPALSGPVRTVPSLRVAAPPSFLGGRRVELVRFSYFRGYFSNAMLDGYFELRCSRFPWLRVRQPDPLTPPWEGVPVIRWGRDSSVLQPQARVSPVVFSGESLNVLRFCP</sequence>
<reference evidence="1 2" key="1">
    <citation type="submission" date="2018-09" db="EMBL/GenBank/DDBJ databases">
        <authorList>
            <person name="Zhu H."/>
        </authorList>
    </citation>
    <scope>NUCLEOTIDE SEQUENCE [LARGE SCALE GENOMIC DNA]</scope>
    <source>
        <strain evidence="1 2">K2S05-167</strain>
    </source>
</reference>
<evidence type="ECO:0000313" key="2">
    <source>
        <dbReference type="Proteomes" id="UP000286287"/>
    </source>
</evidence>
<keyword evidence="2" id="KW-1185">Reference proteome</keyword>
<organism evidence="1 2">
    <name type="scientific">Deinococcus cavernae</name>
    <dbReference type="NCBI Taxonomy" id="2320857"/>
    <lineage>
        <taxon>Bacteria</taxon>
        <taxon>Thermotogati</taxon>
        <taxon>Deinococcota</taxon>
        <taxon>Deinococci</taxon>
        <taxon>Deinococcales</taxon>
        <taxon>Deinococcaceae</taxon>
        <taxon>Deinococcus</taxon>
    </lineage>
</organism>
<protein>
    <submittedName>
        <fullName evidence="1">Uncharacterized protein</fullName>
    </submittedName>
</protein>
<name>A0A418V8U1_9DEIO</name>
<proteinExistence type="predicted"/>
<dbReference type="RefSeq" id="WP_119764637.1">
    <property type="nucleotide sequence ID" value="NZ_QYUJ01000014.1"/>
</dbReference>
<accession>A0A418V8U1</accession>
<dbReference type="EMBL" id="QYUJ01000014">
    <property type="protein sequence ID" value="RJF72472.1"/>
    <property type="molecule type" value="Genomic_DNA"/>
</dbReference>
<evidence type="ECO:0000313" key="1">
    <source>
        <dbReference type="EMBL" id="RJF72472.1"/>
    </source>
</evidence>
<comment type="caution">
    <text evidence="1">The sequence shown here is derived from an EMBL/GenBank/DDBJ whole genome shotgun (WGS) entry which is preliminary data.</text>
</comment>
<gene>
    <name evidence="1" type="ORF">D3875_13850</name>
</gene>
<dbReference type="Proteomes" id="UP000286287">
    <property type="component" value="Unassembled WGS sequence"/>
</dbReference>